<sequence>MLVGGRFNSPGRPVIYGALNFAGAMLEVLVHARIGKVPKHHVWVEVEVPKDVTIERASVEELSAGWDAPDAEVARRFGDKWIEEGRSAVLVVPSVVARAECNAVVNPAHPDAGRLVVSAPQPVVWDQRLFARGADVSPE</sequence>
<comment type="caution">
    <text evidence="2">The sequence shown here is derived from an EMBL/GenBank/DDBJ whole genome shotgun (WGS) entry which is preliminary data.</text>
</comment>
<proteinExistence type="predicted"/>
<dbReference type="Proteomes" id="UP000597138">
    <property type="component" value="Unassembled WGS sequence"/>
</dbReference>
<reference evidence="3" key="1">
    <citation type="journal article" date="2019" name="Int. J. Syst. Evol. Microbiol.">
        <title>The Global Catalogue of Microorganisms (GCM) 10K type strain sequencing project: providing services to taxonomists for standard genome sequencing and annotation.</title>
        <authorList>
            <consortium name="The Broad Institute Genomics Platform"/>
            <consortium name="The Broad Institute Genome Sequencing Center for Infectious Disease"/>
            <person name="Wu L."/>
            <person name="Ma J."/>
        </authorList>
    </citation>
    <scope>NUCLEOTIDE SEQUENCE [LARGE SCALE GENOMIC DNA]</scope>
    <source>
        <strain evidence="3">CGMCC 1.11013</strain>
    </source>
</reference>
<name>A0ABQ1S4L4_9BURK</name>
<evidence type="ECO:0000259" key="1">
    <source>
        <dbReference type="SMART" id="SM00953"/>
    </source>
</evidence>
<evidence type="ECO:0000313" key="3">
    <source>
        <dbReference type="Proteomes" id="UP000597138"/>
    </source>
</evidence>
<dbReference type="EMBL" id="BMEG01000014">
    <property type="protein sequence ID" value="GGD93799.1"/>
    <property type="molecule type" value="Genomic_DNA"/>
</dbReference>
<organism evidence="2 3">
    <name type="scientific">Caballeronia grimmiae</name>
    <dbReference type="NCBI Taxonomy" id="1071679"/>
    <lineage>
        <taxon>Bacteria</taxon>
        <taxon>Pseudomonadati</taxon>
        <taxon>Pseudomonadota</taxon>
        <taxon>Betaproteobacteria</taxon>
        <taxon>Burkholderiales</taxon>
        <taxon>Burkholderiaceae</taxon>
        <taxon>Caballeronia</taxon>
    </lineage>
</organism>
<dbReference type="Pfam" id="PF08808">
    <property type="entry name" value="RES"/>
    <property type="match status" value="1"/>
</dbReference>
<protein>
    <recommendedName>
        <fullName evidence="1">RES domain-containing protein</fullName>
    </recommendedName>
</protein>
<accession>A0ABQ1S4L4</accession>
<dbReference type="InterPro" id="IPR014914">
    <property type="entry name" value="RES_dom"/>
</dbReference>
<keyword evidence="3" id="KW-1185">Reference proteome</keyword>
<feature type="domain" description="RES" evidence="1">
    <location>
        <begin position="1"/>
        <end position="119"/>
    </location>
</feature>
<gene>
    <name evidence="2" type="ORF">GCM10010985_55610</name>
</gene>
<evidence type="ECO:0000313" key="2">
    <source>
        <dbReference type="EMBL" id="GGD93799.1"/>
    </source>
</evidence>
<dbReference type="SMART" id="SM00953">
    <property type="entry name" value="RES"/>
    <property type="match status" value="1"/>
</dbReference>